<reference evidence="2" key="1">
    <citation type="journal article" date="2023" name="Nat. Plants">
        <title>Single-cell RNA sequencing provides a high-resolution roadmap for understanding the multicellular compartmentation of specialized metabolism.</title>
        <authorList>
            <person name="Sun S."/>
            <person name="Shen X."/>
            <person name="Li Y."/>
            <person name="Li Y."/>
            <person name="Wang S."/>
            <person name="Li R."/>
            <person name="Zhang H."/>
            <person name="Shen G."/>
            <person name="Guo B."/>
            <person name="Wei J."/>
            <person name="Xu J."/>
            <person name="St-Pierre B."/>
            <person name="Chen S."/>
            <person name="Sun C."/>
        </authorList>
    </citation>
    <scope>NUCLEOTIDE SEQUENCE [LARGE SCALE GENOMIC DNA]</scope>
</reference>
<comment type="caution">
    <text evidence="1">The sequence shown here is derived from an EMBL/GenBank/DDBJ whole genome shotgun (WGS) entry which is preliminary data.</text>
</comment>
<proteinExistence type="predicted"/>
<evidence type="ECO:0000313" key="1">
    <source>
        <dbReference type="EMBL" id="KAI5657584.1"/>
    </source>
</evidence>
<protein>
    <submittedName>
        <fullName evidence="1">Uncharacterized protein</fullName>
    </submittedName>
</protein>
<keyword evidence="2" id="KW-1185">Reference proteome</keyword>
<name>A0ACC0ABN3_CATRO</name>
<evidence type="ECO:0000313" key="2">
    <source>
        <dbReference type="Proteomes" id="UP001060085"/>
    </source>
</evidence>
<sequence length="162" mass="19158">MENLSIHHRHWMDHTKEQLVVKSVGDFIFEQGQVDAILEGKVQKHHNKGDITTNVEYAFNQQSYNHGFFFIIKHYQSCPLEHRWQSIPDILAKIVEYCKRVVTQPPSDKNDVELKAFVSKLVNDNQQTCLDYMIKHKDPTHLQAFKHHARIFPRRRGKDAKR</sequence>
<dbReference type="EMBL" id="CM044706">
    <property type="protein sequence ID" value="KAI5657584.1"/>
    <property type="molecule type" value="Genomic_DNA"/>
</dbReference>
<dbReference type="Proteomes" id="UP001060085">
    <property type="component" value="Linkage Group LG06"/>
</dbReference>
<organism evidence="1 2">
    <name type="scientific">Catharanthus roseus</name>
    <name type="common">Madagascar periwinkle</name>
    <name type="synonym">Vinca rosea</name>
    <dbReference type="NCBI Taxonomy" id="4058"/>
    <lineage>
        <taxon>Eukaryota</taxon>
        <taxon>Viridiplantae</taxon>
        <taxon>Streptophyta</taxon>
        <taxon>Embryophyta</taxon>
        <taxon>Tracheophyta</taxon>
        <taxon>Spermatophyta</taxon>
        <taxon>Magnoliopsida</taxon>
        <taxon>eudicotyledons</taxon>
        <taxon>Gunneridae</taxon>
        <taxon>Pentapetalae</taxon>
        <taxon>asterids</taxon>
        <taxon>lamiids</taxon>
        <taxon>Gentianales</taxon>
        <taxon>Apocynaceae</taxon>
        <taxon>Rauvolfioideae</taxon>
        <taxon>Vinceae</taxon>
        <taxon>Catharanthinae</taxon>
        <taxon>Catharanthus</taxon>
    </lineage>
</organism>
<gene>
    <name evidence="1" type="ORF">M9H77_26377</name>
</gene>
<accession>A0ACC0ABN3</accession>